<dbReference type="Gene3D" id="1.10.287.70">
    <property type="match status" value="1"/>
</dbReference>
<evidence type="ECO:0000313" key="3">
    <source>
        <dbReference type="EMBL" id="MES1929664.1"/>
    </source>
</evidence>
<dbReference type="Pfam" id="PF07885">
    <property type="entry name" value="Ion_trans_2"/>
    <property type="match status" value="1"/>
</dbReference>
<evidence type="ECO:0000256" key="1">
    <source>
        <dbReference type="SAM" id="Phobius"/>
    </source>
</evidence>
<dbReference type="InterPro" id="IPR013099">
    <property type="entry name" value="K_chnl_dom"/>
</dbReference>
<feature type="transmembrane region" description="Helical" evidence="1">
    <location>
        <begin position="36"/>
        <end position="52"/>
    </location>
</feature>
<keyword evidence="4" id="KW-1185">Reference proteome</keyword>
<proteinExistence type="predicted"/>
<name>A0ABV2B2N1_9GAMM</name>
<dbReference type="SUPFAM" id="SSF81324">
    <property type="entry name" value="Voltage-gated potassium channels"/>
    <property type="match status" value="1"/>
</dbReference>
<gene>
    <name evidence="3" type="ORF">SADO_10419</name>
</gene>
<feature type="domain" description="Potassium channel" evidence="2">
    <location>
        <begin position="77"/>
        <end position="155"/>
    </location>
</feature>
<feature type="transmembrane region" description="Helical" evidence="1">
    <location>
        <begin position="130"/>
        <end position="155"/>
    </location>
</feature>
<keyword evidence="1" id="KW-0472">Membrane</keyword>
<evidence type="ECO:0000259" key="2">
    <source>
        <dbReference type="Pfam" id="PF07885"/>
    </source>
</evidence>
<dbReference type="Proteomes" id="UP001460888">
    <property type="component" value="Unassembled WGS sequence"/>
</dbReference>
<reference evidence="3 4" key="1">
    <citation type="submission" date="2013-03" db="EMBL/GenBank/DDBJ databases">
        <title>Salinisphaera dokdonensis CL-ES53 Genome Sequencing.</title>
        <authorList>
            <person name="Li C."/>
            <person name="Lai Q."/>
            <person name="Shao Z."/>
        </authorList>
    </citation>
    <scope>NUCLEOTIDE SEQUENCE [LARGE SCALE GENOMIC DNA]</scope>
    <source>
        <strain evidence="3 4">CL-ES53</strain>
    </source>
</reference>
<keyword evidence="1" id="KW-1133">Transmembrane helix</keyword>
<dbReference type="EMBL" id="APND01000003">
    <property type="protein sequence ID" value="MES1929664.1"/>
    <property type="molecule type" value="Genomic_DNA"/>
</dbReference>
<organism evidence="3 4">
    <name type="scientific">Salinisphaera dokdonensis CL-ES53</name>
    <dbReference type="NCBI Taxonomy" id="1304272"/>
    <lineage>
        <taxon>Bacteria</taxon>
        <taxon>Pseudomonadati</taxon>
        <taxon>Pseudomonadota</taxon>
        <taxon>Gammaproteobacteria</taxon>
        <taxon>Salinisphaerales</taxon>
        <taxon>Salinisphaeraceae</taxon>
        <taxon>Salinisphaera</taxon>
    </lineage>
</organism>
<sequence length="351" mass="38343">MLDNHPLLALLGAVLVLAVAYDGARTTLSASASGPITRRLSAVLWGALLFVHRRRPRHTMLERAGTWITLSLIVTWVLLAWLGWALVFCATPGAVQNSTTMLSASFFDRVYFAGFTLTTLGVGDFAPKGIVWQLLTVIAAGNGLLLFTMSITYAIPIISAATEKRQLALAINTLGESPLAICRNTVGDGDFDVLRSQLEQIETAIADAGQKHLAYPILHYFHSADTMTALPLALARLDQTLTIVDHAAPQLPAATRARIAITQRTIERFMATLESAFIRASDQRPDIPDLDAVTDLPFFETDAQALQNRLASLERQPLMHAYVRDDGWRWEAVWDAENADEAATGEAPPSR</sequence>
<comment type="caution">
    <text evidence="3">The sequence shown here is derived from an EMBL/GenBank/DDBJ whole genome shotgun (WGS) entry which is preliminary data.</text>
</comment>
<keyword evidence="1" id="KW-0812">Transmembrane</keyword>
<feature type="transmembrane region" description="Helical" evidence="1">
    <location>
        <begin position="64"/>
        <end position="87"/>
    </location>
</feature>
<evidence type="ECO:0000313" key="4">
    <source>
        <dbReference type="Proteomes" id="UP001460888"/>
    </source>
</evidence>
<protein>
    <recommendedName>
        <fullName evidence="2">Potassium channel domain-containing protein</fullName>
    </recommendedName>
</protein>
<accession>A0ABV2B2N1</accession>